<accession>A0A9W6DBX3</accession>
<protein>
    <submittedName>
        <fullName evidence="5">Glycosyl hydrolase family 88</fullName>
    </submittedName>
</protein>
<evidence type="ECO:0000256" key="3">
    <source>
        <dbReference type="PIRSR" id="PIRSR610905-1"/>
    </source>
</evidence>
<reference evidence="5" key="1">
    <citation type="journal article" date="2023" name="Int. J. Syst. Evol. Microbiol.">
        <title>&lt;i&gt;Clostridium folliculivorans&lt;/i&gt; sp. nov., isolated from soil samples of an organic paddy in Japan.</title>
        <authorList>
            <person name="Tazawa J."/>
            <person name="Kobayashi H."/>
            <person name="Tanizawa Y."/>
            <person name="Uchino A."/>
            <person name="Tanaka F."/>
            <person name="Urashima Y."/>
            <person name="Miura S."/>
            <person name="Sakamoto M."/>
            <person name="Ohkuma M."/>
            <person name="Tohno M."/>
        </authorList>
    </citation>
    <scope>NUCLEOTIDE SEQUENCE</scope>
    <source>
        <strain evidence="5">D1-1</strain>
    </source>
</reference>
<feature type="binding site" evidence="4">
    <location>
        <position position="100"/>
    </location>
    <ligand>
        <name>substrate</name>
    </ligand>
</feature>
<name>A0A9W6DBX3_9CLOT</name>
<dbReference type="Proteomes" id="UP001057868">
    <property type="component" value="Unassembled WGS sequence"/>
</dbReference>
<dbReference type="Pfam" id="PF07470">
    <property type="entry name" value="Glyco_hydro_88"/>
    <property type="match status" value="1"/>
</dbReference>
<dbReference type="InterPro" id="IPR008928">
    <property type="entry name" value="6-hairpin_glycosidase_sf"/>
</dbReference>
<evidence type="ECO:0000256" key="4">
    <source>
        <dbReference type="PIRSR" id="PIRSR610905-2"/>
    </source>
</evidence>
<dbReference type="Gene3D" id="1.50.10.10">
    <property type="match status" value="1"/>
</dbReference>
<dbReference type="EMBL" id="BQXY01000006">
    <property type="protein sequence ID" value="GKU26729.1"/>
    <property type="molecule type" value="Genomic_DNA"/>
</dbReference>
<feature type="active site" description="Proton donor" evidence="3">
    <location>
        <position position="157"/>
    </location>
</feature>
<feature type="binding site" evidence="4">
    <location>
        <position position="229"/>
    </location>
    <ligand>
        <name>substrate</name>
    </ligand>
</feature>
<comment type="similarity">
    <text evidence="2">Belongs to the glycosyl hydrolase 88 family.</text>
</comment>
<keyword evidence="6" id="KW-1185">Reference proteome</keyword>
<organism evidence="5 6">
    <name type="scientific">Clostridium folliculivorans</name>
    <dbReference type="NCBI Taxonomy" id="2886038"/>
    <lineage>
        <taxon>Bacteria</taxon>
        <taxon>Bacillati</taxon>
        <taxon>Bacillota</taxon>
        <taxon>Clostridia</taxon>
        <taxon>Eubacteriales</taxon>
        <taxon>Clostridiaceae</taxon>
        <taxon>Clostridium</taxon>
    </lineage>
</organism>
<dbReference type="PANTHER" id="PTHR36845:SF1">
    <property type="entry name" value="HYDROLASE, PUTATIVE (AFU_ORTHOLOGUE AFUA_7G05090)-RELATED"/>
    <property type="match status" value="1"/>
</dbReference>
<dbReference type="GO" id="GO:0052757">
    <property type="term" value="F:chondroitin hydrolase activity"/>
    <property type="evidence" value="ECO:0007669"/>
    <property type="project" value="TreeGrafter"/>
</dbReference>
<dbReference type="RefSeq" id="WP_261853614.1">
    <property type="nucleotide sequence ID" value="NZ_BQXY01000006.1"/>
</dbReference>
<gene>
    <name evidence="5" type="ORF">CFOLD11_35560</name>
</gene>
<evidence type="ECO:0000313" key="5">
    <source>
        <dbReference type="EMBL" id="GKU26729.1"/>
    </source>
</evidence>
<evidence type="ECO:0000256" key="1">
    <source>
        <dbReference type="ARBA" id="ARBA00022801"/>
    </source>
</evidence>
<dbReference type="PANTHER" id="PTHR36845">
    <property type="entry name" value="HYDROLASE, PUTATIVE (AFU_ORTHOLOGUE AFUA_7G05090)-RELATED"/>
    <property type="match status" value="1"/>
</dbReference>
<dbReference type="InterPro" id="IPR012341">
    <property type="entry name" value="6hp_glycosidase-like_sf"/>
</dbReference>
<feature type="active site" description="Nucleophile" evidence="3">
    <location>
        <position position="100"/>
    </location>
</feature>
<keyword evidence="1 5" id="KW-0378">Hydrolase</keyword>
<sequence length="377" mass="43503">MDYKLNSEDKIWLERTFDKIQYKMYAQCQRIGDIIPYISENGVYDDMGERDITWWTNGFWSGILWQIYNATKEEKYKIVAEKVEKRLDKAFESFDGLHHDVGFTWLHCSIANYRLTANEKSKIRGLHAANLLAGRYNLRGKFIRSWNSDHTGWVIVDSMMNIPILYWASETFDDPRFKFIAEEHAETVRKKIVREDGSCNHIVILDPFTGELIDNPAGQGFETGSSWSRGQAWAIYGFALSYHHTKNEVYLETAKKIAHYFIANVANTGNIPLCDFRSPKEPVKFDTTAGVCAACGLLEIAEGVPEFEKDFYVNSAISILKAIEDKCCDWDIDRDSIVSHGTVAYHDENGQHVKLIYGDYFFIEGVLRLLNKDLFMW</sequence>
<dbReference type="InterPro" id="IPR052369">
    <property type="entry name" value="UG_Glycosaminoglycan_Hydrolase"/>
</dbReference>
<dbReference type="InterPro" id="IPR010905">
    <property type="entry name" value="Glyco_hydro_88"/>
</dbReference>
<feature type="binding site" evidence="4">
    <location>
        <position position="157"/>
    </location>
    <ligand>
        <name>substrate</name>
    </ligand>
</feature>
<dbReference type="SUPFAM" id="SSF48208">
    <property type="entry name" value="Six-hairpin glycosidases"/>
    <property type="match status" value="1"/>
</dbReference>
<proteinExistence type="inferred from homology"/>
<evidence type="ECO:0000256" key="2">
    <source>
        <dbReference type="ARBA" id="ARBA00038358"/>
    </source>
</evidence>
<dbReference type="GO" id="GO:0000272">
    <property type="term" value="P:polysaccharide catabolic process"/>
    <property type="evidence" value="ECO:0007669"/>
    <property type="project" value="TreeGrafter"/>
</dbReference>
<feature type="binding site" evidence="4">
    <location>
        <position position="233"/>
    </location>
    <ligand>
        <name>substrate</name>
    </ligand>
</feature>
<dbReference type="AlphaFoldDB" id="A0A9W6DBX3"/>
<comment type="caution">
    <text evidence="5">The sequence shown here is derived from an EMBL/GenBank/DDBJ whole genome shotgun (WGS) entry which is preliminary data.</text>
</comment>
<evidence type="ECO:0000313" key="6">
    <source>
        <dbReference type="Proteomes" id="UP001057868"/>
    </source>
</evidence>